<dbReference type="Gene3D" id="3.40.50.2300">
    <property type="match status" value="1"/>
</dbReference>
<dbReference type="PROSITE" id="PS50822">
    <property type="entry name" value="PIWI"/>
    <property type="match status" value="1"/>
</dbReference>
<dbReference type="STRING" id="765440.A0A0C3CJS7"/>
<feature type="domain" description="Piwi" evidence="1">
    <location>
        <begin position="69"/>
        <end position="377"/>
    </location>
</feature>
<dbReference type="Pfam" id="PF02171">
    <property type="entry name" value="Piwi"/>
    <property type="match status" value="1"/>
</dbReference>
<gene>
    <name evidence="2" type="ORF">PILCRDRAFT_812786</name>
</gene>
<dbReference type="InterPro" id="IPR036397">
    <property type="entry name" value="RNaseH_sf"/>
</dbReference>
<organism evidence="2 3">
    <name type="scientific">Piloderma croceum (strain F 1598)</name>
    <dbReference type="NCBI Taxonomy" id="765440"/>
    <lineage>
        <taxon>Eukaryota</taxon>
        <taxon>Fungi</taxon>
        <taxon>Dikarya</taxon>
        <taxon>Basidiomycota</taxon>
        <taxon>Agaricomycotina</taxon>
        <taxon>Agaricomycetes</taxon>
        <taxon>Agaricomycetidae</taxon>
        <taxon>Atheliales</taxon>
        <taxon>Atheliaceae</taxon>
        <taxon>Piloderma</taxon>
    </lineage>
</organism>
<dbReference type="InterPro" id="IPR012337">
    <property type="entry name" value="RNaseH-like_sf"/>
</dbReference>
<protein>
    <recommendedName>
        <fullName evidence="1">Piwi domain-containing protein</fullName>
    </recommendedName>
</protein>
<evidence type="ECO:0000313" key="2">
    <source>
        <dbReference type="EMBL" id="KIM89992.1"/>
    </source>
</evidence>
<dbReference type="SUPFAM" id="SSF53098">
    <property type="entry name" value="Ribonuclease H-like"/>
    <property type="match status" value="1"/>
</dbReference>
<reference evidence="3" key="2">
    <citation type="submission" date="2015-01" db="EMBL/GenBank/DDBJ databases">
        <title>Evolutionary Origins and Diversification of the Mycorrhizal Mutualists.</title>
        <authorList>
            <consortium name="DOE Joint Genome Institute"/>
            <consortium name="Mycorrhizal Genomics Consortium"/>
            <person name="Kohler A."/>
            <person name="Kuo A."/>
            <person name="Nagy L.G."/>
            <person name="Floudas D."/>
            <person name="Copeland A."/>
            <person name="Barry K.W."/>
            <person name="Cichocki N."/>
            <person name="Veneault-Fourrey C."/>
            <person name="LaButti K."/>
            <person name="Lindquist E.A."/>
            <person name="Lipzen A."/>
            <person name="Lundell T."/>
            <person name="Morin E."/>
            <person name="Murat C."/>
            <person name="Riley R."/>
            <person name="Ohm R."/>
            <person name="Sun H."/>
            <person name="Tunlid A."/>
            <person name="Henrissat B."/>
            <person name="Grigoriev I.V."/>
            <person name="Hibbett D.S."/>
            <person name="Martin F."/>
        </authorList>
    </citation>
    <scope>NUCLEOTIDE SEQUENCE [LARGE SCALE GENOMIC DNA]</scope>
    <source>
        <strain evidence="3">F 1598</strain>
    </source>
</reference>
<dbReference type="AlphaFoldDB" id="A0A0C3CJS7"/>
<dbReference type="SMART" id="SM00950">
    <property type="entry name" value="Piwi"/>
    <property type="match status" value="1"/>
</dbReference>
<dbReference type="InterPro" id="IPR003165">
    <property type="entry name" value="Piwi"/>
</dbReference>
<keyword evidence="3" id="KW-1185">Reference proteome</keyword>
<dbReference type="EMBL" id="KN832974">
    <property type="protein sequence ID" value="KIM89992.1"/>
    <property type="molecule type" value="Genomic_DNA"/>
</dbReference>
<proteinExistence type="predicted"/>
<dbReference type="HOGENOM" id="CLU_004544_6_2_1"/>
<dbReference type="Proteomes" id="UP000054166">
    <property type="component" value="Unassembled WGS sequence"/>
</dbReference>
<evidence type="ECO:0000259" key="1">
    <source>
        <dbReference type="PROSITE" id="PS50822"/>
    </source>
</evidence>
<reference evidence="2 3" key="1">
    <citation type="submission" date="2014-04" db="EMBL/GenBank/DDBJ databases">
        <authorList>
            <consortium name="DOE Joint Genome Institute"/>
            <person name="Kuo A."/>
            <person name="Tarkka M."/>
            <person name="Buscot F."/>
            <person name="Kohler A."/>
            <person name="Nagy L.G."/>
            <person name="Floudas D."/>
            <person name="Copeland A."/>
            <person name="Barry K.W."/>
            <person name="Cichocki N."/>
            <person name="Veneault-Fourrey C."/>
            <person name="LaButti K."/>
            <person name="Lindquist E.A."/>
            <person name="Lipzen A."/>
            <person name="Lundell T."/>
            <person name="Morin E."/>
            <person name="Murat C."/>
            <person name="Sun H."/>
            <person name="Tunlid A."/>
            <person name="Henrissat B."/>
            <person name="Grigoriev I.V."/>
            <person name="Hibbett D.S."/>
            <person name="Martin F."/>
            <person name="Nordberg H.P."/>
            <person name="Cantor M.N."/>
            <person name="Hua S.X."/>
        </authorList>
    </citation>
    <scope>NUCLEOTIDE SEQUENCE [LARGE SCALE GENOMIC DNA]</scope>
    <source>
        <strain evidence="2 3">F 1598</strain>
    </source>
</reference>
<dbReference type="GO" id="GO:0003676">
    <property type="term" value="F:nucleic acid binding"/>
    <property type="evidence" value="ECO:0007669"/>
    <property type="project" value="InterPro"/>
</dbReference>
<sequence length="414" mass="45780">MRLGQWAVVDLSGRKDGSDARTRFIRELEGCLRNLGMLINPHPTPDVISGSGYAAASLLKSAFDNGAGFILVILPERAEEVRNIVKHTGDIVLGVPTQCVKEDKMVSANNQYCNNLALKINARLGGVNSVPSSSFLDELGKQPFMVFGADASHPGAGVRNQPSIASLVWSTNETATTYAAVSGVQDPGQEMILSLESMLTFALTSFVESSGCPPVRIIFFRDGLSNSQFEEIGAREIEIIAKVIKQHSKFWISRNWPPPLVTFVVVGKRHHIRFFPIDGRGADKKGNVQAGFLAEEGLKSPFNRDYFLQSHGGLLGTSRPSHYTVLKDDCFKKMPHLLQELSFALCHCYASATRSVSIPAPTYYADKVCQRAKFHFTPEGDDSSVSSDTIFDLPYWEHRYKPINRRLAKTMYFV</sequence>
<dbReference type="OrthoDB" id="10252740at2759"/>
<dbReference type="PANTHER" id="PTHR22891">
    <property type="entry name" value="EUKARYOTIC TRANSLATION INITIATION FACTOR 2C"/>
    <property type="match status" value="1"/>
</dbReference>
<name>A0A0C3CJS7_PILCF</name>
<accession>A0A0C3CJS7</accession>
<evidence type="ECO:0000313" key="3">
    <source>
        <dbReference type="Proteomes" id="UP000054166"/>
    </source>
</evidence>
<dbReference type="InParanoid" id="A0A0C3CJS7"/>
<dbReference type="Gene3D" id="3.30.420.10">
    <property type="entry name" value="Ribonuclease H-like superfamily/Ribonuclease H"/>
    <property type="match status" value="1"/>
</dbReference>